<reference evidence="1" key="1">
    <citation type="submission" date="2022-07" db="EMBL/GenBank/DDBJ databases">
        <title>Phylogenomic reconstructions and comparative analyses of Kickxellomycotina fungi.</title>
        <authorList>
            <person name="Reynolds N.K."/>
            <person name="Stajich J.E."/>
            <person name="Barry K."/>
            <person name="Grigoriev I.V."/>
            <person name="Crous P."/>
            <person name="Smith M.E."/>
        </authorList>
    </citation>
    <scope>NUCLEOTIDE SEQUENCE</scope>
    <source>
        <strain evidence="1">BCRC 34191</strain>
    </source>
</reference>
<evidence type="ECO:0000313" key="1">
    <source>
        <dbReference type="EMBL" id="KAJ2765144.1"/>
    </source>
</evidence>
<protein>
    <submittedName>
        <fullName evidence="1">High affinity glucose transporter</fullName>
    </submittedName>
</protein>
<dbReference type="Proteomes" id="UP001140066">
    <property type="component" value="Unassembled WGS sequence"/>
</dbReference>
<proteinExistence type="predicted"/>
<comment type="caution">
    <text evidence="1">The sequence shown here is derived from an EMBL/GenBank/DDBJ whole genome shotgun (WGS) entry which is preliminary data.</text>
</comment>
<evidence type="ECO:0000313" key="2">
    <source>
        <dbReference type="Proteomes" id="UP001140066"/>
    </source>
</evidence>
<keyword evidence="1" id="KW-0813">Transport</keyword>
<keyword evidence="2" id="KW-1185">Reference proteome</keyword>
<name>A0ACC1JQ54_9FUNG</name>
<sequence length="144" mass="15699">MVYLVVASFAFSWGPCGWLIPSEIFPTHLRARANSVTTSTNWISNFAVTLTSPILLQIAGWRLFLAFSIIMAVNMALIYLFLPETKNMTLEEMDSLFAGSVWAFRSATSARKSENCHSADTAATASDTTAADASLDSYELTATV</sequence>
<dbReference type="EMBL" id="JANBUK010004059">
    <property type="protein sequence ID" value="KAJ2765144.1"/>
    <property type="molecule type" value="Genomic_DNA"/>
</dbReference>
<organism evidence="1 2">
    <name type="scientific">Coemansia linderi</name>
    <dbReference type="NCBI Taxonomy" id="2663919"/>
    <lineage>
        <taxon>Eukaryota</taxon>
        <taxon>Fungi</taxon>
        <taxon>Fungi incertae sedis</taxon>
        <taxon>Zoopagomycota</taxon>
        <taxon>Kickxellomycotina</taxon>
        <taxon>Kickxellomycetes</taxon>
        <taxon>Kickxellales</taxon>
        <taxon>Kickxellaceae</taxon>
        <taxon>Coemansia</taxon>
    </lineage>
</organism>
<accession>A0ACC1JQ54</accession>
<keyword evidence="1" id="KW-0762">Sugar transport</keyword>
<gene>
    <name evidence="1" type="primary">HGT1</name>
    <name evidence="1" type="ORF">GGI18_006278</name>
</gene>